<dbReference type="AlphaFoldDB" id="A0A8C4MTS1"/>
<dbReference type="GO" id="GO:0006915">
    <property type="term" value="P:apoptotic process"/>
    <property type="evidence" value="ECO:0007669"/>
    <property type="project" value="TreeGrafter"/>
</dbReference>
<protein>
    <submittedName>
        <fullName evidence="2">Programmed cell death 2 like</fullName>
    </submittedName>
</protein>
<organism evidence="2 3">
    <name type="scientific">Equus asinus</name>
    <name type="common">Donkey</name>
    <name type="synonym">Equus africanus asinus</name>
    <dbReference type="NCBI Taxonomy" id="9793"/>
    <lineage>
        <taxon>Eukaryota</taxon>
        <taxon>Metazoa</taxon>
        <taxon>Chordata</taxon>
        <taxon>Craniata</taxon>
        <taxon>Vertebrata</taxon>
        <taxon>Euteleostomi</taxon>
        <taxon>Mammalia</taxon>
        <taxon>Eutheria</taxon>
        <taxon>Laurasiatheria</taxon>
        <taxon>Perissodactyla</taxon>
        <taxon>Equidae</taxon>
        <taxon>Equus</taxon>
    </lineage>
</organism>
<dbReference type="PANTHER" id="PTHR46421">
    <property type="entry name" value="PROGRAMMED CELL DEATH PROTEIN 2-LIKE"/>
    <property type="match status" value="1"/>
</dbReference>
<dbReference type="PANTHER" id="PTHR46421:SF1">
    <property type="entry name" value="PROGRAMMED CELL DEATH PROTEIN 2-LIKE"/>
    <property type="match status" value="1"/>
</dbReference>
<name>A0A8C4MTS1_EQUAS</name>
<dbReference type="InterPro" id="IPR052815">
    <property type="entry name" value="PDCD2-like_regulator"/>
</dbReference>
<keyword evidence="3" id="KW-1185">Reference proteome</keyword>
<dbReference type="Proteomes" id="UP000694387">
    <property type="component" value="Chromosome 26"/>
</dbReference>
<evidence type="ECO:0000259" key="1">
    <source>
        <dbReference type="Pfam" id="PF04194"/>
    </source>
</evidence>
<evidence type="ECO:0000313" key="3">
    <source>
        <dbReference type="Proteomes" id="UP000694387"/>
    </source>
</evidence>
<accession>A0A8C4MTS1</accession>
<proteinExistence type="predicted"/>
<dbReference type="GO" id="GO:0005737">
    <property type="term" value="C:cytoplasm"/>
    <property type="evidence" value="ECO:0007669"/>
    <property type="project" value="InterPro"/>
</dbReference>
<gene>
    <name evidence="2" type="primary">PDCD2L</name>
</gene>
<evidence type="ECO:0000313" key="2">
    <source>
        <dbReference type="Ensembl" id="ENSEASP00005031365.2"/>
    </source>
</evidence>
<dbReference type="InterPro" id="IPR007320">
    <property type="entry name" value="PDCD2_C"/>
</dbReference>
<dbReference type="GeneTree" id="ENSGT00940000158339"/>
<feature type="domain" description="Programmed cell death protein 2 C-terminal" evidence="1">
    <location>
        <begin position="38"/>
        <end position="71"/>
    </location>
</feature>
<reference evidence="2 3" key="1">
    <citation type="journal article" date="2020" name="Nat. Commun.">
        <title>Donkey genomes provide new insights into domestication and selection for coat color.</title>
        <authorList>
            <person name="Wang"/>
            <person name="C."/>
            <person name="Li"/>
            <person name="H."/>
            <person name="Guo"/>
            <person name="Y."/>
            <person name="Huang"/>
            <person name="J."/>
            <person name="Sun"/>
            <person name="Y."/>
            <person name="Min"/>
            <person name="J."/>
            <person name="Wang"/>
            <person name="J."/>
            <person name="Fang"/>
            <person name="X."/>
            <person name="Zhao"/>
            <person name="Z."/>
            <person name="Wang"/>
            <person name="S."/>
            <person name="Zhang"/>
            <person name="Y."/>
            <person name="Liu"/>
            <person name="Q."/>
            <person name="Jiang"/>
            <person name="Q."/>
            <person name="Wang"/>
            <person name="X."/>
            <person name="Guo"/>
            <person name="Y."/>
            <person name="Yang"/>
            <person name="C."/>
            <person name="Wang"/>
            <person name="Y."/>
            <person name="Tian"/>
            <person name="F."/>
            <person name="Zhuang"/>
            <person name="G."/>
            <person name="Fan"/>
            <person name="Y."/>
            <person name="Gao"/>
            <person name="Q."/>
            <person name="Li"/>
            <person name="Y."/>
            <person name="Ju"/>
            <person name="Z."/>
            <person name="Li"/>
            <person name="J."/>
            <person name="Li"/>
            <person name="R."/>
            <person name="Hou"/>
            <person name="M."/>
            <person name="Yang"/>
            <person name="G."/>
            <person name="Liu"/>
            <person name="G."/>
            <person name="Liu"/>
            <person name="W."/>
            <person name="Guo"/>
            <person name="J."/>
            <person name="Pan"/>
            <person name="S."/>
            <person name="Fan"/>
            <person name="G."/>
            <person name="Zhang"/>
            <person name="W."/>
            <person name="Zhang"/>
            <person name="R."/>
            <person name="Yu"/>
            <person name="J."/>
            <person name="Zhang"/>
            <person name="X."/>
            <person name="Yin"/>
            <person name="Q."/>
            <person name="Ji"/>
            <person name="C."/>
            <person name="Jin"/>
            <person name="Y."/>
            <person name="Yue"/>
            <person name="G."/>
            <person name="Liu"/>
            <person name="M."/>
            <person name="Xu"/>
            <person name="J."/>
            <person name="Liu"/>
            <person name="S."/>
            <person name="Jordana"/>
            <person name="J."/>
            <person name="Noce"/>
            <person name="A."/>
            <person name="Amills"/>
            <person name="M."/>
            <person name="Wu"/>
            <person name="D.D."/>
            <person name="Li"/>
            <person name="S."/>
            <person name="Zhou"/>
            <person name="X. and Zhong"/>
            <person name="J."/>
        </authorList>
    </citation>
    <scope>NUCLEOTIDE SEQUENCE [LARGE SCALE GENOMIC DNA]</scope>
</reference>
<reference evidence="2" key="2">
    <citation type="submission" date="2025-08" db="UniProtKB">
        <authorList>
            <consortium name="Ensembl"/>
        </authorList>
    </citation>
    <scope>IDENTIFICATION</scope>
</reference>
<reference evidence="2" key="3">
    <citation type="submission" date="2025-09" db="UniProtKB">
        <authorList>
            <consortium name="Ensembl"/>
        </authorList>
    </citation>
    <scope>IDENTIFICATION</scope>
</reference>
<dbReference type="Pfam" id="PF04194">
    <property type="entry name" value="PDCD2_C"/>
    <property type="match status" value="1"/>
</dbReference>
<dbReference type="Ensembl" id="ENSEAST00005034095.2">
    <property type="protein sequence ID" value="ENSEASP00005031365.2"/>
    <property type="gene ID" value="ENSEASG00005021344.2"/>
</dbReference>
<sequence>LFTCTLPAATASLCQWSSCRSASTSSGGSSTTTTFWRFSVEFGTILIYTCEKSCWPQNHQTPMEEFCIIQEDPDELLFK</sequence>